<keyword evidence="1 7" id="KW-1003">Cell membrane</keyword>
<comment type="subcellular location">
    <subcellularLocation>
        <location evidence="7">Cell membrane</location>
        <topology evidence="7">Peripheral membrane protein</topology>
    </subcellularLocation>
    <subcellularLocation>
        <location evidence="7">Vacuole membrane</location>
        <topology evidence="7">Peripheral membrane protein</topology>
    </subcellularLocation>
</comment>
<dbReference type="AlphaFoldDB" id="A0A8H8DKT5"/>
<dbReference type="InterPro" id="IPR039756">
    <property type="entry name" value="Lsb6/PI4K2"/>
</dbReference>
<dbReference type="GO" id="GO:0007030">
    <property type="term" value="P:Golgi organization"/>
    <property type="evidence" value="ECO:0007669"/>
    <property type="project" value="TreeGrafter"/>
</dbReference>
<dbReference type="OrthoDB" id="3349449at2759"/>
<dbReference type="PANTHER" id="PTHR12865:SF1">
    <property type="entry name" value="PHOSPHATIDYLINOSITOL 4-KINASE TYPE 2"/>
    <property type="match status" value="1"/>
</dbReference>
<dbReference type="InterPro" id="IPR000403">
    <property type="entry name" value="PI3/4_kinase_cat_dom"/>
</dbReference>
<dbReference type="GO" id="GO:0000329">
    <property type="term" value="C:fungal-type vacuole membrane"/>
    <property type="evidence" value="ECO:0007669"/>
    <property type="project" value="TreeGrafter"/>
</dbReference>
<evidence type="ECO:0000256" key="2">
    <source>
        <dbReference type="ARBA" id="ARBA00022679"/>
    </source>
</evidence>
<keyword evidence="11" id="KW-1185">Reference proteome</keyword>
<comment type="caution">
    <text evidence="10">The sequence shown here is derived from an EMBL/GenBank/DDBJ whole genome shotgun (WGS) entry which is preliminary data.</text>
</comment>
<feature type="region of interest" description="Disordered" evidence="8">
    <location>
        <begin position="89"/>
        <end position="109"/>
    </location>
</feature>
<protein>
    <recommendedName>
        <fullName evidence="7">Phosphatidylinositol 4-kinase</fullName>
        <ecNumber evidence="7">2.7.1.67</ecNumber>
    </recommendedName>
</protein>
<keyword evidence="2 7" id="KW-0808">Transferase</keyword>
<evidence type="ECO:0000256" key="5">
    <source>
        <dbReference type="ARBA" id="ARBA00022840"/>
    </source>
</evidence>
<dbReference type="GO" id="GO:0046854">
    <property type="term" value="P:phosphatidylinositol phosphate biosynthetic process"/>
    <property type="evidence" value="ECO:0007669"/>
    <property type="project" value="UniProtKB-UniRule"/>
</dbReference>
<evidence type="ECO:0000256" key="8">
    <source>
        <dbReference type="SAM" id="MobiDB-lite"/>
    </source>
</evidence>
<dbReference type="GO" id="GO:0005524">
    <property type="term" value="F:ATP binding"/>
    <property type="evidence" value="ECO:0007669"/>
    <property type="project" value="UniProtKB-UniRule"/>
</dbReference>
<dbReference type="PROSITE" id="PS50290">
    <property type="entry name" value="PI3_4_KINASE_3"/>
    <property type="match status" value="1"/>
</dbReference>
<organism evidence="10 11">
    <name type="scientific">Olpidium bornovanus</name>
    <dbReference type="NCBI Taxonomy" id="278681"/>
    <lineage>
        <taxon>Eukaryota</taxon>
        <taxon>Fungi</taxon>
        <taxon>Fungi incertae sedis</taxon>
        <taxon>Olpidiomycota</taxon>
        <taxon>Olpidiomycotina</taxon>
        <taxon>Olpidiomycetes</taxon>
        <taxon>Olpidiales</taxon>
        <taxon>Olpidiaceae</taxon>
        <taxon>Olpidium</taxon>
    </lineage>
</organism>
<evidence type="ECO:0000256" key="1">
    <source>
        <dbReference type="ARBA" id="ARBA00022475"/>
    </source>
</evidence>
<proteinExistence type="inferred from homology"/>
<evidence type="ECO:0000256" key="4">
    <source>
        <dbReference type="ARBA" id="ARBA00022777"/>
    </source>
</evidence>
<comment type="catalytic activity">
    <reaction evidence="7">
        <text>a 1,2-diacyl-sn-glycero-3-phospho-(1D-myo-inositol) + ATP = a 1,2-diacyl-sn-glycero-3-phospho-(1D-myo-inositol 4-phosphate) + ADP + H(+)</text>
        <dbReference type="Rhea" id="RHEA:19877"/>
        <dbReference type="ChEBI" id="CHEBI:15378"/>
        <dbReference type="ChEBI" id="CHEBI:30616"/>
        <dbReference type="ChEBI" id="CHEBI:57880"/>
        <dbReference type="ChEBI" id="CHEBI:58178"/>
        <dbReference type="ChEBI" id="CHEBI:456216"/>
        <dbReference type="EC" id="2.7.1.67"/>
    </reaction>
</comment>
<dbReference type="GO" id="GO:0005886">
    <property type="term" value="C:plasma membrane"/>
    <property type="evidence" value="ECO:0007669"/>
    <property type="project" value="UniProtKB-SubCell"/>
</dbReference>
<keyword evidence="5 7" id="KW-0067">ATP-binding</keyword>
<dbReference type="Proteomes" id="UP000673691">
    <property type="component" value="Unassembled WGS sequence"/>
</dbReference>
<feature type="domain" description="PI3K/PI4K catalytic" evidence="9">
    <location>
        <begin position="1"/>
        <end position="357"/>
    </location>
</feature>
<name>A0A8H8DKT5_9FUNG</name>
<reference evidence="10 11" key="1">
    <citation type="journal article" name="Sci. Rep.">
        <title>Genome-scale phylogenetic analyses confirm Olpidium as the closest living zoosporic fungus to the non-flagellated, terrestrial fungi.</title>
        <authorList>
            <person name="Chang Y."/>
            <person name="Rochon D."/>
            <person name="Sekimoto S."/>
            <person name="Wang Y."/>
            <person name="Chovatia M."/>
            <person name="Sandor L."/>
            <person name="Salamov A."/>
            <person name="Grigoriev I.V."/>
            <person name="Stajich J.E."/>
            <person name="Spatafora J.W."/>
        </authorList>
    </citation>
    <scope>NUCLEOTIDE SEQUENCE [LARGE SCALE GENOMIC DNA]</scope>
    <source>
        <strain evidence="10">S191</strain>
    </source>
</reference>
<feature type="compositionally biased region" description="Polar residues" evidence="8">
    <location>
        <begin position="195"/>
        <end position="205"/>
    </location>
</feature>
<dbReference type="GO" id="GO:0005802">
    <property type="term" value="C:trans-Golgi network"/>
    <property type="evidence" value="ECO:0007669"/>
    <property type="project" value="TreeGrafter"/>
</dbReference>
<keyword evidence="3 7" id="KW-0547">Nucleotide-binding</keyword>
<dbReference type="Pfam" id="PF00454">
    <property type="entry name" value="PI3_PI4_kinase"/>
    <property type="match status" value="1"/>
</dbReference>
<accession>A0A8H8DKT5</accession>
<comment type="similarity">
    <text evidence="7">Belongs to the PI3/PI4-kinase family.</text>
</comment>
<evidence type="ECO:0000256" key="6">
    <source>
        <dbReference type="ARBA" id="ARBA00023136"/>
    </source>
</evidence>
<dbReference type="GO" id="GO:0004430">
    <property type="term" value="F:1-phosphatidylinositol 4-kinase activity"/>
    <property type="evidence" value="ECO:0007669"/>
    <property type="project" value="UniProtKB-UniRule"/>
</dbReference>
<evidence type="ECO:0000256" key="7">
    <source>
        <dbReference type="RuleBase" id="RU367084"/>
    </source>
</evidence>
<dbReference type="PANTHER" id="PTHR12865">
    <property type="entry name" value="PHOSPHATIDYLINOSITOL 4-KINASE TYPE-II"/>
    <property type="match status" value="1"/>
</dbReference>
<evidence type="ECO:0000313" key="10">
    <source>
        <dbReference type="EMBL" id="KAG5461990.1"/>
    </source>
</evidence>
<feature type="region of interest" description="Disordered" evidence="8">
    <location>
        <begin position="378"/>
        <end position="442"/>
    </location>
</feature>
<feature type="region of interest" description="Disordered" evidence="8">
    <location>
        <begin position="190"/>
        <end position="210"/>
    </location>
</feature>
<dbReference type="EC" id="2.7.1.67" evidence="7"/>
<dbReference type="EMBL" id="JAEFCI010002804">
    <property type="protein sequence ID" value="KAG5461990.1"/>
    <property type="molecule type" value="Genomic_DNA"/>
</dbReference>
<keyword evidence="6" id="KW-0472">Membrane</keyword>
<evidence type="ECO:0000313" key="11">
    <source>
        <dbReference type="Proteomes" id="UP000673691"/>
    </source>
</evidence>
<evidence type="ECO:0000259" key="9">
    <source>
        <dbReference type="PROSITE" id="PS50290"/>
    </source>
</evidence>
<dbReference type="GO" id="GO:0007032">
    <property type="term" value="P:endosome organization"/>
    <property type="evidence" value="ECO:0007669"/>
    <property type="project" value="TreeGrafter"/>
</dbReference>
<comment type="cofactor">
    <cofactor evidence="7">
        <name>Mg(2+)</name>
        <dbReference type="ChEBI" id="CHEBI:18420"/>
    </cofactor>
    <cofactor evidence="7">
        <name>Mn(2+)</name>
        <dbReference type="ChEBI" id="CHEBI:29035"/>
    </cofactor>
</comment>
<keyword evidence="4 7" id="KW-0418">Kinase</keyword>
<feature type="compositionally biased region" description="Polar residues" evidence="8">
    <location>
        <begin position="389"/>
        <end position="399"/>
    </location>
</feature>
<evidence type="ECO:0000256" key="3">
    <source>
        <dbReference type="ARBA" id="ARBA00022741"/>
    </source>
</evidence>
<gene>
    <name evidence="10" type="ORF">BJ554DRAFT_5737</name>
</gene>
<dbReference type="GO" id="GO:0005768">
    <property type="term" value="C:endosome"/>
    <property type="evidence" value="ECO:0007669"/>
    <property type="project" value="UniProtKB-UniRule"/>
</dbReference>
<sequence length="486" mass="55352">MDRRAARDPRKPKPLPAKIGSFQIFLRGYKDANIFLREHPWPENKASRSAGSSLASLASSVTGNRNANVGEEASLLDRSVRVSMESDLEAGGVSRQHQGTRSRHGSAVPTTEFEWTPEIILQFQVQFEKLVILDYLMRNTDRGLDNWMVKYCGSGWTNCRSPQPDGSVGVDSDDFPLSDEGTPILNADGRYAESPSDSLGPTTTRPIPPVASEPQLYAEITSSTTEAGDKASLAAYAKPHIHIAAIDNGLAFPWKHPDRWRSYPYGWLYLSPSLTKRPFSQETRDAVLPILTSPQWWRETVGELRRLFALDSDFQEDMFERQAAILKGQGWNIVEALRRPGASPVHLVNRVAVAVWAEEVVTLESFDGERFWSYEDEDQDEEDYEPYHSDTTNTTTGGFSDSEGEAYDSRRPQRPPLRPFRRLSADYPPTKHSPSTHAWRQKLKSRMSMDATMFASRYRRRRPTIRKRMTERLEEFTRARPWFTWC</sequence>